<dbReference type="InterPro" id="IPR051560">
    <property type="entry name" value="MAM_domain-containing"/>
</dbReference>
<sequence length="1593" mass="174813">MKKWLPLLGLLLLGTASHAQFVTLFQENFDGGTVTTTAETEDNLGGPSVAGGWSSNTSLAVSNPNSFHATRTPNKSKYLYTSVFSTATLAYVTLEFDHIAKINLVQQGRLEYSVDNGTTWTQVPASTTYLGSSTGYPSTNYFNGTSYANPSNTPYWDPLANTTPNASWWAHETFDLTPIIVNATTPYTQVQLRWGLVDVNPNPSVATYAGWFIDNIEIIGATCELQPPVLDWSFATARQPVGARYQTSQEIRLEVSDAGSGVDTVWLYYNINGGPDSVIVMTPTVAGSCPTTAQYFHQIDSLNIGDTVRWRVEATDCACPNTTIYPGPASPDPYATFWLDTPPPRKCGQTSVNSFPYLISNLPWTENFENPALWSAGSGSGDAGSSHRGTFPMGNPPAGRNWQVSPLPTNAGYGWSVRSGATGTANTGPAGDATTGNGKYLYTEASQGSSPVNTSPLITPCIDLPQNTCAVLEFRYHMYGSDLDVQLPGVLRVDIDTSTSTANSGFNAYVNGIEILVGQQNTSSSDPWQTAIIPLEDYAGQTVNFRFFGVKRTSGAKQDIAIDDVKIYEPDPVDMEMISFVNPINGLCSYSNAEDIEIVMRSKGCLSQDSIPVGFSVSLNGGTPVIHTDLVTDTLDLGSSLQRIYNPKADLSGYGLFEIYAWVDMPGDGDRDNDTIGPLYIEHIQPISTFPYVMTFDDPSWVYGDGTLNNPGTFGTTDWEQFPPHNQAQIGFVVNREVTEDHNTGPRRDFSNFGQYLYADSRAVGQNFGRIELTRCLDLTSMTHPTFSFWYHMYGSNIDFLKIQVQLDGSTAWSDINGGTISNNVPPHTHETDAWKYKNVDLTPYVGGLIRLRVLVRSKGTSNATDVAIDNVMIWDEDGQTDVGAAYITSPVVVNKTVATLPQAKVYIQNFGESAVSNIPVNITITDACDPTQTQTLTYTHPGPLAAHSGTEVTFPTTPNYPLGTFEMRAWTGMTGDANSYNDTTVSYSATFQSLSIPYAENYDSCGFDTKGWFSQGGLLAWEHGTPNKGGGWTTAFSSPNSWNVANNFDYQNQDEYLRVPPLIDFDTVVGAILRFRHKFNFAANDGGRLEYFQNGQWNQFGFNSSQVGINWYGNAGVGAFNGQEAWTGNQPWAISEFPLLIWNFNTNPLRLRYAMQTTNTSSGGQGWSIDDFQVIVPPQNSVSPIFGDTKEYLVVPNNPATILAKVQNTGEKTLDSCSIQFRVDNGPWSPIEYVAPDNGTWYKGRVIPFEFDTKTVPLAPGQHTIDIQTSLPISTYDGMPKNDNRPADDMFSFTVDVLQDVTPTRDTSAYCNDFEDASLTPLVALHSYNKNRDHDWEFGTPNHPLLNGTHSGVNAWATRLDSNYHNLTESSLHTPFFALVPDSTYKMEFWHKMSGEEYHDGGGVEFSFNGGITWYALGQVFPSGDWYNTTHVTSLSRLNGGWTGNFGWTHSSCSFQVDTPGTVVFRWRFAADYTVDGAGWIIDDFCFNITGEAPTTGPISINELEKNAISSIQLYPNPAVDYTDIQLIAAENGDAKFTVTNLVGQTLQTINERITVGKNNIRINTSELTNGVYIVSTELNGEVSTIKFVVAR</sequence>
<evidence type="ECO:0000256" key="1">
    <source>
        <dbReference type="ARBA" id="ARBA00022729"/>
    </source>
</evidence>
<gene>
    <name evidence="4" type="ORF">F8C82_03580</name>
</gene>
<dbReference type="InterPro" id="IPR026444">
    <property type="entry name" value="Secre_tail"/>
</dbReference>
<keyword evidence="1 2" id="KW-0732">Signal</keyword>
<dbReference type="GO" id="GO:0004553">
    <property type="term" value="F:hydrolase activity, hydrolyzing O-glycosyl compounds"/>
    <property type="evidence" value="ECO:0007669"/>
    <property type="project" value="UniProtKB-ARBA"/>
</dbReference>
<feature type="chain" id="PRO_5026720765" evidence="2">
    <location>
        <begin position="20"/>
        <end position="1593"/>
    </location>
</feature>
<dbReference type="SUPFAM" id="SSF49899">
    <property type="entry name" value="Concanavalin A-like lectins/glucanases"/>
    <property type="match status" value="2"/>
</dbReference>
<keyword evidence="5" id="KW-1185">Reference proteome</keyword>
<name>A0A6L3ZK22_9FLAO</name>
<dbReference type="Gene3D" id="2.60.120.260">
    <property type="entry name" value="Galactose-binding domain-like"/>
    <property type="match status" value="1"/>
</dbReference>
<reference evidence="4 5" key="1">
    <citation type="submission" date="2019-10" db="EMBL/GenBank/DDBJ databases">
        <title>Genome sequence of Phaeocystidibacter marisrubri JCM30614 (type strain).</title>
        <authorList>
            <person name="Bowman J.P."/>
        </authorList>
    </citation>
    <scope>NUCLEOTIDE SEQUENCE [LARGE SCALE GENOMIC DNA]</scope>
    <source>
        <strain evidence="4 5">JCM 30614</strain>
    </source>
</reference>
<dbReference type="PANTHER" id="PTHR23282">
    <property type="entry name" value="APICAL ENDOSOMAL GLYCOPROTEIN PRECURSOR"/>
    <property type="match status" value="1"/>
</dbReference>
<dbReference type="GO" id="GO:0016020">
    <property type="term" value="C:membrane"/>
    <property type="evidence" value="ECO:0007669"/>
    <property type="project" value="InterPro"/>
</dbReference>
<dbReference type="GO" id="GO:0005975">
    <property type="term" value="P:carbohydrate metabolic process"/>
    <property type="evidence" value="ECO:0007669"/>
    <property type="project" value="UniProtKB-ARBA"/>
</dbReference>
<organism evidence="4 5">
    <name type="scientific">Phaeocystidibacter marisrubri</name>
    <dbReference type="NCBI Taxonomy" id="1577780"/>
    <lineage>
        <taxon>Bacteria</taxon>
        <taxon>Pseudomonadati</taxon>
        <taxon>Bacteroidota</taxon>
        <taxon>Flavobacteriia</taxon>
        <taxon>Flavobacteriales</taxon>
        <taxon>Phaeocystidibacteraceae</taxon>
        <taxon>Phaeocystidibacter</taxon>
    </lineage>
</organism>
<dbReference type="PROSITE" id="PS50060">
    <property type="entry name" value="MAM_2"/>
    <property type="match status" value="2"/>
</dbReference>
<dbReference type="Gene3D" id="2.60.120.200">
    <property type="match status" value="2"/>
</dbReference>
<protein>
    <submittedName>
        <fullName evidence="4">T9SS type A sorting domain-containing protein</fullName>
    </submittedName>
</protein>
<dbReference type="NCBIfam" id="TIGR04183">
    <property type="entry name" value="Por_Secre_tail"/>
    <property type="match status" value="1"/>
</dbReference>
<dbReference type="Pfam" id="PF00629">
    <property type="entry name" value="MAM"/>
    <property type="match status" value="2"/>
</dbReference>
<dbReference type="EMBL" id="WBVQ01000001">
    <property type="protein sequence ID" value="KAB2817490.1"/>
    <property type="molecule type" value="Genomic_DNA"/>
</dbReference>
<dbReference type="RefSeq" id="WP_151692064.1">
    <property type="nucleotide sequence ID" value="NZ_BMGX01000002.1"/>
</dbReference>
<accession>A0A6L3ZK22</accession>
<dbReference type="Pfam" id="PF18962">
    <property type="entry name" value="Por_Secre_tail"/>
    <property type="match status" value="1"/>
</dbReference>
<dbReference type="InterPro" id="IPR013320">
    <property type="entry name" value="ConA-like_dom_sf"/>
</dbReference>
<proteinExistence type="predicted"/>
<evidence type="ECO:0000259" key="3">
    <source>
        <dbReference type="PROSITE" id="PS50060"/>
    </source>
</evidence>
<dbReference type="InterPro" id="IPR000998">
    <property type="entry name" value="MAM_dom"/>
</dbReference>
<dbReference type="OrthoDB" id="9792152at2"/>
<feature type="domain" description="MAM" evidence="3">
    <location>
        <begin position="695"/>
        <end position="874"/>
    </location>
</feature>
<evidence type="ECO:0000313" key="5">
    <source>
        <dbReference type="Proteomes" id="UP000484164"/>
    </source>
</evidence>
<dbReference type="PANTHER" id="PTHR23282:SF101">
    <property type="entry name" value="MAM DOMAIN-CONTAINING PROTEIN"/>
    <property type="match status" value="1"/>
</dbReference>
<feature type="domain" description="MAM" evidence="3">
    <location>
        <begin position="387"/>
        <end position="590"/>
    </location>
</feature>
<feature type="signal peptide" evidence="2">
    <location>
        <begin position="1"/>
        <end position="19"/>
    </location>
</feature>
<evidence type="ECO:0000256" key="2">
    <source>
        <dbReference type="SAM" id="SignalP"/>
    </source>
</evidence>
<comment type="caution">
    <text evidence="4">The sequence shown here is derived from an EMBL/GenBank/DDBJ whole genome shotgun (WGS) entry which is preliminary data.</text>
</comment>
<dbReference type="Proteomes" id="UP000484164">
    <property type="component" value="Unassembled WGS sequence"/>
</dbReference>
<evidence type="ECO:0000313" key="4">
    <source>
        <dbReference type="EMBL" id="KAB2817490.1"/>
    </source>
</evidence>